<organism evidence="2 4">
    <name type="scientific">Capnocytophaga haemolytica</name>
    <dbReference type="NCBI Taxonomy" id="45243"/>
    <lineage>
        <taxon>Bacteria</taxon>
        <taxon>Pseudomonadati</taxon>
        <taxon>Bacteroidota</taxon>
        <taxon>Flavobacteriia</taxon>
        <taxon>Flavobacteriales</taxon>
        <taxon>Flavobacteriaceae</taxon>
        <taxon>Capnocytophaga</taxon>
    </lineage>
</organism>
<reference evidence="2 4" key="2">
    <citation type="submission" date="2017-06" db="EMBL/GenBank/DDBJ databases">
        <authorList>
            <consortium name="Pathogen Informatics"/>
        </authorList>
    </citation>
    <scope>NUCLEOTIDE SEQUENCE [LARGE SCALE GENOMIC DNA]</scope>
    <source>
        <strain evidence="2 4">NCTC12947</strain>
    </source>
</reference>
<dbReference type="KEGG" id="chg:AXF12_06790"/>
<evidence type="ECO:0000313" key="2">
    <source>
        <dbReference type="EMBL" id="SNV03928.1"/>
    </source>
</evidence>
<dbReference type="EMBL" id="LT906449">
    <property type="protein sequence ID" value="SNV03928.1"/>
    <property type="molecule type" value="Genomic_DNA"/>
</dbReference>
<accession>A0AAX2GXB4</accession>
<dbReference type="RefSeq" id="WP_066429466.1">
    <property type="nucleotide sequence ID" value="NZ_CP014227.1"/>
</dbReference>
<dbReference type="Proteomes" id="UP000065822">
    <property type="component" value="Chromosome"/>
</dbReference>
<gene>
    <name evidence="1" type="ORF">AXF12_06790</name>
    <name evidence="2" type="ORF">SAMEA44541418_00348</name>
</gene>
<evidence type="ECO:0000313" key="4">
    <source>
        <dbReference type="Proteomes" id="UP000215539"/>
    </source>
</evidence>
<reference evidence="1 3" key="1">
    <citation type="submission" date="2016-02" db="EMBL/GenBank/DDBJ databases">
        <authorList>
            <person name="Holder M.E."/>
            <person name="Ajami N.J."/>
            <person name="Petrosino J.F."/>
        </authorList>
    </citation>
    <scope>NUCLEOTIDE SEQUENCE [LARGE SCALE GENOMIC DNA]</scope>
    <source>
        <strain evidence="1 3">CCUG 32990</strain>
    </source>
</reference>
<protein>
    <submittedName>
        <fullName evidence="2">YD repeat (Two copies)</fullName>
    </submittedName>
</protein>
<sequence length="328" mass="38432">MQLFKTMEEDKDLDLILPLVGNVKSIVEKSYTVKMKGGKVTKKTLYFQNIQEFNTTGKPIKKHITVVLGERTDDVISWQYNEEGALVLEERKAKNFPYKHLYKYDEQGRLIEEPWGDFQRKISYDALGNATEVYYYNKKGALEWRNVWVNDPHGNVIEEVRYTASGELIGKETAAYDAQHRKILGEEFTADGQRTERTTYKYNKLGLLTDRILIVYADDNPDEITMRMVQKCLYDDKGRLLENSFVDTANLNDEMGANYLNEYHYNEAGLMVQKRIYDIQGYLPKDQRPTRPNAREEYTYDSTGNWVKKVTYENGNITEIETREIIYY</sequence>
<dbReference type="Gene3D" id="2.180.10.10">
    <property type="entry name" value="RHS repeat-associated core"/>
    <property type="match status" value="1"/>
</dbReference>
<dbReference type="EMBL" id="CP014227">
    <property type="protein sequence ID" value="AMD85240.1"/>
    <property type="molecule type" value="Genomic_DNA"/>
</dbReference>
<name>A0AAX2GXB4_9FLAO</name>
<dbReference type="Proteomes" id="UP000215539">
    <property type="component" value="Chromosome 1"/>
</dbReference>
<dbReference type="AlphaFoldDB" id="A0AAX2GXB4"/>
<keyword evidence="3" id="KW-1185">Reference proteome</keyword>
<evidence type="ECO:0000313" key="1">
    <source>
        <dbReference type="EMBL" id="AMD85240.1"/>
    </source>
</evidence>
<evidence type="ECO:0000313" key="3">
    <source>
        <dbReference type="Proteomes" id="UP000065822"/>
    </source>
</evidence>
<proteinExistence type="predicted"/>